<reference evidence="1 2" key="1">
    <citation type="submission" date="2020-02" db="EMBL/GenBank/DDBJ databases">
        <authorList>
            <person name="Khan S.A."/>
            <person name="Jeon C.O."/>
            <person name="Chun B.H."/>
        </authorList>
    </citation>
    <scope>NUCLEOTIDE SEQUENCE [LARGE SCALE GENOMIC DNA]</scope>
    <source>
        <strain evidence="1 2">H239</strain>
    </source>
</reference>
<evidence type="ECO:0000313" key="1">
    <source>
        <dbReference type="EMBL" id="NGP17758.1"/>
    </source>
</evidence>
<dbReference type="Proteomes" id="UP000474802">
    <property type="component" value="Unassembled WGS sequence"/>
</dbReference>
<evidence type="ECO:0008006" key="3">
    <source>
        <dbReference type="Google" id="ProtNLM"/>
    </source>
</evidence>
<dbReference type="EMBL" id="JAALFG010000002">
    <property type="protein sequence ID" value="NGP17758.1"/>
    <property type="molecule type" value="Genomic_DNA"/>
</dbReference>
<keyword evidence="2" id="KW-1185">Reference proteome</keyword>
<comment type="caution">
    <text evidence="1">The sequence shown here is derived from an EMBL/GenBank/DDBJ whole genome shotgun (WGS) entry which is preliminary data.</text>
</comment>
<sequence>MTDLAALDPYLPDIRMRLHLDRLPASRGHTSRVLLSERQALGSMFSAYRRVGRKVETALDNPFSKPMTVRHIAESLDAFSPANRAAFLQYVQLLEHSKAPRWVLPVYDLGMDGMFLMDGNHRAVALYMSDKPFEVELLVLHAPVDRRILIALKYWDGGLARLWQRR</sequence>
<organism evidence="1 2">
    <name type="scientific">Devosia aurantiaca</name>
    <dbReference type="NCBI Taxonomy" id="2714858"/>
    <lineage>
        <taxon>Bacteria</taxon>
        <taxon>Pseudomonadati</taxon>
        <taxon>Pseudomonadota</taxon>
        <taxon>Alphaproteobacteria</taxon>
        <taxon>Hyphomicrobiales</taxon>
        <taxon>Devosiaceae</taxon>
        <taxon>Devosia</taxon>
    </lineage>
</organism>
<accession>A0A6M1SKL1</accession>
<dbReference type="AlphaFoldDB" id="A0A6M1SKL1"/>
<gene>
    <name evidence="1" type="ORF">G5575_08840</name>
</gene>
<reference evidence="1 2" key="2">
    <citation type="submission" date="2020-03" db="EMBL/GenBank/DDBJ databases">
        <title>Devosia chinhatensis sp. nov., isolated from a hexachlorocyclohexane (HCH) dump site in India.</title>
        <authorList>
            <person name="Kumar M."/>
            <person name="Lal R."/>
        </authorList>
    </citation>
    <scope>NUCLEOTIDE SEQUENCE [LARGE SCALE GENOMIC DNA]</scope>
    <source>
        <strain evidence="1 2">H239</strain>
    </source>
</reference>
<protein>
    <recommendedName>
        <fullName evidence="3">ParB/Sulfiredoxin domain-containing protein</fullName>
    </recommendedName>
</protein>
<evidence type="ECO:0000313" key="2">
    <source>
        <dbReference type="Proteomes" id="UP000474802"/>
    </source>
</evidence>
<proteinExistence type="predicted"/>
<dbReference type="RefSeq" id="WP_164534013.1">
    <property type="nucleotide sequence ID" value="NZ_JAALFG010000002.1"/>
</dbReference>
<name>A0A6M1SKL1_9HYPH</name>